<dbReference type="EMBL" id="MIKF01000040">
    <property type="protein sequence ID" value="RTE81473.1"/>
    <property type="molecule type" value="Genomic_DNA"/>
</dbReference>
<evidence type="ECO:0000313" key="1">
    <source>
        <dbReference type="EMBL" id="RTE81473.1"/>
    </source>
</evidence>
<name>A0A430M0H2_9HYPO</name>
<dbReference type="Proteomes" id="UP000287124">
    <property type="component" value="Unassembled WGS sequence"/>
</dbReference>
<gene>
    <name evidence="1" type="ORF">BHE90_004031</name>
</gene>
<sequence>MSRPDTQAEWSSTRAAARKVLSFETGIETSWLASFSSNSQVKTFLWSLGIIQLLSACEVFTSLYPTTTNGPVSLPSSCGSIDSNSTIKANRPLDS</sequence>
<accession>A0A430M0H2</accession>
<comment type="caution">
    <text evidence="1">The sequence shown here is derived from an EMBL/GenBank/DDBJ whole genome shotgun (WGS) entry which is preliminary data.</text>
</comment>
<organism evidence="1 2">
    <name type="scientific">Fusarium euwallaceae</name>
    <dbReference type="NCBI Taxonomy" id="1147111"/>
    <lineage>
        <taxon>Eukaryota</taxon>
        <taxon>Fungi</taxon>
        <taxon>Dikarya</taxon>
        <taxon>Ascomycota</taxon>
        <taxon>Pezizomycotina</taxon>
        <taxon>Sordariomycetes</taxon>
        <taxon>Hypocreomycetidae</taxon>
        <taxon>Hypocreales</taxon>
        <taxon>Nectriaceae</taxon>
        <taxon>Fusarium</taxon>
        <taxon>Fusarium solani species complex</taxon>
    </lineage>
</organism>
<reference evidence="1 2" key="1">
    <citation type="submission" date="2017-06" db="EMBL/GenBank/DDBJ databases">
        <title>Comparative genomic analysis of Ambrosia Fusariam Clade fungi.</title>
        <authorList>
            <person name="Stajich J.E."/>
            <person name="Carrillo J."/>
            <person name="Kijimoto T."/>
            <person name="Eskalen A."/>
            <person name="O'Donnell K."/>
            <person name="Kasson M."/>
        </authorList>
    </citation>
    <scope>NUCLEOTIDE SEQUENCE [LARGE SCALE GENOMIC DNA]</scope>
    <source>
        <strain evidence="1 2">UCR1854</strain>
    </source>
</reference>
<proteinExistence type="predicted"/>
<keyword evidence="2" id="KW-1185">Reference proteome</keyword>
<protein>
    <submittedName>
        <fullName evidence="1">Uncharacterized protein</fullName>
    </submittedName>
</protein>
<dbReference type="AlphaFoldDB" id="A0A430M0H2"/>
<evidence type="ECO:0000313" key="2">
    <source>
        <dbReference type="Proteomes" id="UP000287124"/>
    </source>
</evidence>